<feature type="transmembrane region" description="Helical" evidence="1">
    <location>
        <begin position="334"/>
        <end position="359"/>
    </location>
</feature>
<gene>
    <name evidence="2" type="ORF">ACFFVI_06915</name>
</gene>
<dbReference type="RefSeq" id="WP_380135931.1">
    <property type="nucleotide sequence ID" value="NZ_JBHLUI010000003.1"/>
</dbReference>
<organism evidence="2 3">
    <name type="scientific">Kineococcus gynurae</name>
    <dbReference type="NCBI Taxonomy" id="452979"/>
    <lineage>
        <taxon>Bacteria</taxon>
        <taxon>Bacillati</taxon>
        <taxon>Actinomycetota</taxon>
        <taxon>Actinomycetes</taxon>
        <taxon>Kineosporiales</taxon>
        <taxon>Kineosporiaceae</taxon>
        <taxon>Kineococcus</taxon>
    </lineage>
</organism>
<feature type="transmembrane region" description="Helical" evidence="1">
    <location>
        <begin position="104"/>
        <end position="126"/>
    </location>
</feature>
<accession>A0ABV5LRI4</accession>
<feature type="transmembrane region" description="Helical" evidence="1">
    <location>
        <begin position="252"/>
        <end position="271"/>
    </location>
</feature>
<feature type="transmembrane region" description="Helical" evidence="1">
    <location>
        <begin position="283"/>
        <end position="299"/>
    </location>
</feature>
<protein>
    <submittedName>
        <fullName evidence="2">DUF6541 family protein</fullName>
    </submittedName>
</protein>
<keyword evidence="1" id="KW-0812">Transmembrane</keyword>
<feature type="transmembrane region" description="Helical" evidence="1">
    <location>
        <begin position="6"/>
        <end position="28"/>
    </location>
</feature>
<feature type="transmembrane region" description="Helical" evidence="1">
    <location>
        <begin position="196"/>
        <end position="219"/>
    </location>
</feature>
<keyword evidence="1" id="KW-1133">Transmembrane helix</keyword>
<feature type="transmembrane region" description="Helical" evidence="1">
    <location>
        <begin position="228"/>
        <end position="246"/>
    </location>
</feature>
<feature type="transmembrane region" description="Helical" evidence="1">
    <location>
        <begin position="379"/>
        <end position="402"/>
    </location>
</feature>
<dbReference type="Proteomes" id="UP001589748">
    <property type="component" value="Unassembled WGS sequence"/>
</dbReference>
<dbReference type="EMBL" id="JBHMDM010000004">
    <property type="protein sequence ID" value="MFB9376696.1"/>
    <property type="molecule type" value="Genomic_DNA"/>
</dbReference>
<feature type="transmembrane region" description="Helical" evidence="1">
    <location>
        <begin position="409"/>
        <end position="430"/>
    </location>
</feature>
<dbReference type="InterPro" id="IPR046671">
    <property type="entry name" value="DUF6541"/>
</dbReference>
<keyword evidence="1" id="KW-0472">Membrane</keyword>
<dbReference type="Pfam" id="PF20176">
    <property type="entry name" value="DUF6541"/>
    <property type="match status" value="1"/>
</dbReference>
<proteinExistence type="predicted"/>
<evidence type="ECO:0000313" key="2">
    <source>
        <dbReference type="EMBL" id="MFB9376696.1"/>
    </source>
</evidence>
<comment type="caution">
    <text evidence="2">The sequence shown here is derived from an EMBL/GenBank/DDBJ whole genome shotgun (WGS) entry which is preliminary data.</text>
</comment>
<evidence type="ECO:0000256" key="1">
    <source>
        <dbReference type="SAM" id="Phobius"/>
    </source>
</evidence>
<reference evidence="2 3" key="1">
    <citation type="submission" date="2024-09" db="EMBL/GenBank/DDBJ databases">
        <authorList>
            <person name="Sun Q."/>
            <person name="Mori K."/>
        </authorList>
    </citation>
    <scope>NUCLEOTIDE SEQUENCE [LARGE SCALE GENOMIC DNA]</scope>
    <source>
        <strain evidence="2 3">TISTR 1856</strain>
    </source>
</reference>
<keyword evidence="3" id="KW-1185">Reference proteome</keyword>
<evidence type="ECO:0000313" key="3">
    <source>
        <dbReference type="Proteomes" id="UP001589748"/>
    </source>
</evidence>
<sequence length="650" mass="67202">MTWPELLPLLVATTALVTAPGLLVGFALRLRGIWLLGFAPLLSVAVVGGASVLAPLAGLRWGWTTLALATAVAALVAFVPGWLVELVTRRRERRTRPVLDHGGVAALLAGTGIAAVLAFVTVRLALGRPDMVPQGFDTIFHLNAVRFVLDTGDASPTAVARLNSPGGTNFYPAAWHALAALLAEVPLPVGPASSPLLAGNALLVVVPAVVWSLSAAVLVRAVVGARPLAVFAAAVLGQGFVAFPWYVDRGGLWPFVLGTALIPATVAAVVVTTARGVGVADRVRAGLVAVAGAGATATAHPSAFVVTVLLVVLLLVVTVLPRALLPWRGVRDQWVVLGLAVLGSGLAVGVGVVLWPSLAGVRAGQWPVDRSVPVAVGEALLGAPAGAGASWVVAGLVLVGLVRAALVPAWRWVAAGHLVLCTLDVLAASVDAPWKPLVTGVWYNDRGRLAASEPVTGVVLAVLAVLWIAAALHRRRSVRATAGIVAVGLVLTTVPQVRGNAEQVAKTSVEAAEAPGYSLVSEAEQRFLTDLDRYVPEGEVVAGTPWDGSSLAYALSGVEVLFPHLRGNWTPDAVLLADRLQDAAADPEVCAALERERVRYVIDDGELWDPPGLVPAGYTAFRLFQGRPGFTEVASGGGVTLYRITACSLG</sequence>
<feature type="transmembrane region" description="Helical" evidence="1">
    <location>
        <begin position="35"/>
        <end position="57"/>
    </location>
</feature>
<feature type="transmembrane region" description="Helical" evidence="1">
    <location>
        <begin position="305"/>
        <end position="325"/>
    </location>
</feature>
<feature type="transmembrane region" description="Helical" evidence="1">
    <location>
        <begin position="63"/>
        <end position="84"/>
    </location>
</feature>
<feature type="transmembrane region" description="Helical" evidence="1">
    <location>
        <begin position="450"/>
        <end position="472"/>
    </location>
</feature>
<name>A0ABV5LRI4_9ACTN</name>